<feature type="signal peptide" evidence="4">
    <location>
        <begin position="1"/>
        <end position="23"/>
    </location>
</feature>
<dbReference type="Pfam" id="PF13379">
    <property type="entry name" value="NMT1_2"/>
    <property type="match status" value="1"/>
</dbReference>
<evidence type="ECO:0000313" key="5">
    <source>
        <dbReference type="EMBL" id="GBC61542.1"/>
    </source>
</evidence>
<keyword evidence="6" id="KW-1185">Reference proteome</keyword>
<protein>
    <recommendedName>
        <fullName evidence="7">SsuA/THI5-like domain-containing protein</fullName>
    </recommendedName>
</protein>
<keyword evidence="3 4" id="KW-0732">Signal</keyword>
<dbReference type="AlphaFoldDB" id="A0A401FX16"/>
<dbReference type="RefSeq" id="WP_166405060.1">
    <property type="nucleotide sequence ID" value="NZ_BEXT01000001.1"/>
</dbReference>
<name>A0A401FX16_9BACT</name>
<organism evidence="5 6">
    <name type="scientific">Desulfonema ishimotonii</name>
    <dbReference type="NCBI Taxonomy" id="45657"/>
    <lineage>
        <taxon>Bacteria</taxon>
        <taxon>Pseudomonadati</taxon>
        <taxon>Thermodesulfobacteriota</taxon>
        <taxon>Desulfobacteria</taxon>
        <taxon>Desulfobacterales</taxon>
        <taxon>Desulfococcaceae</taxon>
        <taxon>Desulfonema</taxon>
    </lineage>
</organism>
<dbReference type="GO" id="GO:0042597">
    <property type="term" value="C:periplasmic space"/>
    <property type="evidence" value="ECO:0007669"/>
    <property type="project" value="UniProtKB-SubCell"/>
</dbReference>
<comment type="subcellular location">
    <subcellularLocation>
        <location evidence="1">Periplasm</location>
    </subcellularLocation>
</comment>
<dbReference type="EMBL" id="BEXT01000001">
    <property type="protein sequence ID" value="GBC61542.1"/>
    <property type="molecule type" value="Genomic_DNA"/>
</dbReference>
<reference evidence="6" key="1">
    <citation type="submission" date="2017-11" db="EMBL/GenBank/DDBJ databases">
        <authorList>
            <person name="Watanabe M."/>
            <person name="Kojima H."/>
        </authorList>
    </citation>
    <scope>NUCLEOTIDE SEQUENCE [LARGE SCALE GENOMIC DNA]</scope>
    <source>
        <strain evidence="6">Tokyo 01</strain>
    </source>
</reference>
<evidence type="ECO:0000256" key="1">
    <source>
        <dbReference type="ARBA" id="ARBA00004418"/>
    </source>
</evidence>
<dbReference type="PANTHER" id="PTHR30024:SF47">
    <property type="entry name" value="TAURINE-BINDING PERIPLASMIC PROTEIN"/>
    <property type="match status" value="1"/>
</dbReference>
<comment type="similarity">
    <text evidence="2">Belongs to the bacterial solute-binding protein SsuA/TauA family.</text>
</comment>
<evidence type="ECO:0000256" key="3">
    <source>
        <dbReference type="ARBA" id="ARBA00022729"/>
    </source>
</evidence>
<evidence type="ECO:0000256" key="2">
    <source>
        <dbReference type="ARBA" id="ARBA00010742"/>
    </source>
</evidence>
<dbReference type="PANTHER" id="PTHR30024">
    <property type="entry name" value="ALIPHATIC SULFONATES-BINDING PROTEIN-RELATED"/>
    <property type="match status" value="1"/>
</dbReference>
<reference evidence="6" key="2">
    <citation type="submission" date="2019-01" db="EMBL/GenBank/DDBJ databases">
        <title>Genome sequence of Desulfonema ishimotonii strain Tokyo 01.</title>
        <authorList>
            <person name="Fukui M."/>
        </authorList>
    </citation>
    <scope>NUCLEOTIDE SEQUENCE [LARGE SCALE GENOMIC DNA]</scope>
    <source>
        <strain evidence="6">Tokyo 01</strain>
    </source>
</reference>
<comment type="caution">
    <text evidence="5">The sequence shown here is derived from an EMBL/GenBank/DDBJ whole genome shotgun (WGS) entry which is preliminary data.</text>
</comment>
<evidence type="ECO:0000313" key="6">
    <source>
        <dbReference type="Proteomes" id="UP000288096"/>
    </source>
</evidence>
<evidence type="ECO:0008006" key="7">
    <source>
        <dbReference type="Google" id="ProtNLM"/>
    </source>
</evidence>
<feature type="chain" id="PRO_5019283422" description="SsuA/THI5-like domain-containing protein" evidence="4">
    <location>
        <begin position="24"/>
        <end position="340"/>
    </location>
</feature>
<gene>
    <name evidence="5" type="ORF">DENIS_2504</name>
</gene>
<dbReference type="SUPFAM" id="SSF53850">
    <property type="entry name" value="Periplasmic binding protein-like II"/>
    <property type="match status" value="1"/>
</dbReference>
<sequence length="340" mass="38453">MKFRIFTALMVFFCTLHGNTVLARTYTIGMTSWAGWSPASVAAARGFWKQEGIDVRVVTTPSPRTTFSLFKNRLIDISFEMIGSQIGFYMDGLPVVILAETNWSHGGDKIIMKTGSDQDLLIKNPIGVYLNAPSITFFLDRYLSSQGLKLSDTRVVEMAPKKLTKFFISGRFSAIVSYAPEAMRALSGGHSRVVATSATCEGCIPEGMMALEDVLAKMPQEDLVRIFRGWIRAARWCRQPENWGRYSEILSRRTFEGDSPHSDEDLREMVSSVRIHDARTLSERNRDGGGLYAWLVRLRDFLKRNQMLKKDFDPRRVFDNRAILEALRTGVTDTPEGLKQ</sequence>
<proteinExistence type="inferred from homology"/>
<dbReference type="Gene3D" id="3.40.190.10">
    <property type="entry name" value="Periplasmic binding protein-like II"/>
    <property type="match status" value="2"/>
</dbReference>
<dbReference type="Proteomes" id="UP000288096">
    <property type="component" value="Unassembled WGS sequence"/>
</dbReference>
<accession>A0A401FX16</accession>
<evidence type="ECO:0000256" key="4">
    <source>
        <dbReference type="SAM" id="SignalP"/>
    </source>
</evidence>